<feature type="non-terminal residue" evidence="1">
    <location>
        <position position="193"/>
    </location>
</feature>
<name>A0A6G0TIY5_APHGL</name>
<reference evidence="1 2" key="1">
    <citation type="submission" date="2019-08" db="EMBL/GenBank/DDBJ databases">
        <title>The genome of the soybean aphid Biotype 1, its phylome, world population structure and adaptation to the North American continent.</title>
        <authorList>
            <person name="Giordano R."/>
            <person name="Donthu R.K."/>
            <person name="Hernandez A.G."/>
            <person name="Wright C.L."/>
            <person name="Zimin A.V."/>
        </authorList>
    </citation>
    <scope>NUCLEOTIDE SEQUENCE [LARGE SCALE GENOMIC DNA]</scope>
    <source>
        <tissue evidence="1">Whole aphids</tissue>
    </source>
</reference>
<feature type="non-terminal residue" evidence="1">
    <location>
        <position position="1"/>
    </location>
</feature>
<accession>A0A6G0TIY5</accession>
<dbReference type="AlphaFoldDB" id="A0A6G0TIY5"/>
<proteinExistence type="predicted"/>
<evidence type="ECO:0000313" key="1">
    <source>
        <dbReference type="EMBL" id="KAE9533807.1"/>
    </source>
</evidence>
<dbReference type="Proteomes" id="UP000475862">
    <property type="component" value="Unassembled WGS sequence"/>
</dbReference>
<sequence length="193" mass="21540">SIYYSNLYSTTISKYVHFNIFFKYRPIEVVFKKNNNTKPTSIVHIVNIQLYILNYQCCEKLTSKQKLSIDMSSGGEDFQSSPNMMPSSVSSTIMLNSNSTSSTNDMNGAVTSENSCGGLVVIKQEPNSLQDYKSITTNYSNNTTEGCNMLQKVPSLSDLSDPENSLVLELVLLNAQYYFMGNVPLFAIPEISE</sequence>
<evidence type="ECO:0000313" key="2">
    <source>
        <dbReference type="Proteomes" id="UP000475862"/>
    </source>
</evidence>
<dbReference type="OrthoDB" id="8115978at2759"/>
<keyword evidence="2" id="KW-1185">Reference proteome</keyword>
<dbReference type="EMBL" id="VYZN01000031">
    <property type="protein sequence ID" value="KAE9533807.1"/>
    <property type="molecule type" value="Genomic_DNA"/>
</dbReference>
<comment type="caution">
    <text evidence="1">The sequence shown here is derived from an EMBL/GenBank/DDBJ whole genome shotgun (WGS) entry which is preliminary data.</text>
</comment>
<gene>
    <name evidence="1" type="ORF">AGLY_008886</name>
</gene>
<protein>
    <submittedName>
        <fullName evidence="1">Uncharacterized protein</fullName>
    </submittedName>
</protein>
<organism evidence="1 2">
    <name type="scientific">Aphis glycines</name>
    <name type="common">Soybean aphid</name>
    <dbReference type="NCBI Taxonomy" id="307491"/>
    <lineage>
        <taxon>Eukaryota</taxon>
        <taxon>Metazoa</taxon>
        <taxon>Ecdysozoa</taxon>
        <taxon>Arthropoda</taxon>
        <taxon>Hexapoda</taxon>
        <taxon>Insecta</taxon>
        <taxon>Pterygota</taxon>
        <taxon>Neoptera</taxon>
        <taxon>Paraneoptera</taxon>
        <taxon>Hemiptera</taxon>
        <taxon>Sternorrhyncha</taxon>
        <taxon>Aphidomorpha</taxon>
        <taxon>Aphidoidea</taxon>
        <taxon>Aphididae</taxon>
        <taxon>Aphidini</taxon>
        <taxon>Aphis</taxon>
        <taxon>Aphis</taxon>
    </lineage>
</organism>